<sequence length="37" mass="4421">MGPYWVRPLHPLDSRLRFRAHMLGSICLPDCFEFPYV</sequence>
<reference evidence="1" key="1">
    <citation type="submission" date="2014-09" db="EMBL/GenBank/DDBJ databases">
        <authorList>
            <person name="Magalhaes I.L.F."/>
            <person name="Oliveira U."/>
            <person name="Santos F.R."/>
            <person name="Vidigal T.H.D.A."/>
            <person name="Brescovit A.D."/>
            <person name="Santos A.J."/>
        </authorList>
    </citation>
    <scope>NUCLEOTIDE SEQUENCE</scope>
    <source>
        <tissue evidence="1">Shoot tissue taken approximately 20 cm above the soil surface</tissue>
    </source>
</reference>
<organism evidence="1">
    <name type="scientific">Arundo donax</name>
    <name type="common">Giant reed</name>
    <name type="synonym">Donax arundinaceus</name>
    <dbReference type="NCBI Taxonomy" id="35708"/>
    <lineage>
        <taxon>Eukaryota</taxon>
        <taxon>Viridiplantae</taxon>
        <taxon>Streptophyta</taxon>
        <taxon>Embryophyta</taxon>
        <taxon>Tracheophyta</taxon>
        <taxon>Spermatophyta</taxon>
        <taxon>Magnoliopsida</taxon>
        <taxon>Liliopsida</taxon>
        <taxon>Poales</taxon>
        <taxon>Poaceae</taxon>
        <taxon>PACMAD clade</taxon>
        <taxon>Arundinoideae</taxon>
        <taxon>Arundineae</taxon>
        <taxon>Arundo</taxon>
    </lineage>
</organism>
<reference evidence="1" key="2">
    <citation type="journal article" date="2015" name="Data Brief">
        <title>Shoot transcriptome of the giant reed, Arundo donax.</title>
        <authorList>
            <person name="Barrero R.A."/>
            <person name="Guerrero F.D."/>
            <person name="Moolhuijzen P."/>
            <person name="Goolsby J.A."/>
            <person name="Tidwell J."/>
            <person name="Bellgard S.E."/>
            <person name="Bellgard M.I."/>
        </authorList>
    </citation>
    <scope>NUCLEOTIDE SEQUENCE</scope>
    <source>
        <tissue evidence="1">Shoot tissue taken approximately 20 cm above the soil surface</tissue>
    </source>
</reference>
<accession>A0A0A9HFK7</accession>
<protein>
    <submittedName>
        <fullName evidence="1">Uncharacterized protein</fullName>
    </submittedName>
</protein>
<dbReference type="AlphaFoldDB" id="A0A0A9HFK7"/>
<proteinExistence type="predicted"/>
<name>A0A0A9HFK7_ARUDO</name>
<dbReference type="EMBL" id="GBRH01164290">
    <property type="protein sequence ID" value="JAE33606.1"/>
    <property type="molecule type" value="Transcribed_RNA"/>
</dbReference>
<evidence type="ECO:0000313" key="1">
    <source>
        <dbReference type="EMBL" id="JAE33606.1"/>
    </source>
</evidence>